<dbReference type="Proteomes" id="UP000326953">
    <property type="component" value="Unassembled WGS sequence"/>
</dbReference>
<protein>
    <submittedName>
        <fullName evidence="5">Porin-like protein NicP</fullName>
    </submittedName>
</protein>
<comment type="similarity">
    <text evidence="1">Belongs to the outer membrane porin (Opr) (TC 1.B.25) family.</text>
</comment>
<dbReference type="RefSeq" id="WP_150711903.1">
    <property type="nucleotide sequence ID" value="NZ_CABVHK010000011.1"/>
</dbReference>
<proteinExistence type="inferred from homology"/>
<dbReference type="OrthoDB" id="6762386at2"/>
<dbReference type="GO" id="GO:0016020">
    <property type="term" value="C:membrane"/>
    <property type="evidence" value="ECO:0007669"/>
    <property type="project" value="InterPro"/>
</dbReference>
<dbReference type="AlphaFoldDB" id="A0A5E6UKY1"/>
<dbReference type="GO" id="GO:0015288">
    <property type="term" value="F:porin activity"/>
    <property type="evidence" value="ECO:0007669"/>
    <property type="project" value="TreeGrafter"/>
</dbReference>
<keyword evidence="3 4" id="KW-0732">Signal</keyword>
<dbReference type="Pfam" id="PF03573">
    <property type="entry name" value="OprD"/>
    <property type="match status" value="1"/>
</dbReference>
<feature type="chain" id="PRO_5022670132" evidence="4">
    <location>
        <begin position="34"/>
        <end position="431"/>
    </location>
</feature>
<dbReference type="PANTHER" id="PTHR34596">
    <property type="entry name" value="CHITOPORIN"/>
    <property type="match status" value="1"/>
</dbReference>
<dbReference type="Gene3D" id="2.40.160.10">
    <property type="entry name" value="Porin"/>
    <property type="match status" value="1"/>
</dbReference>
<evidence type="ECO:0000256" key="3">
    <source>
        <dbReference type="ARBA" id="ARBA00022729"/>
    </source>
</evidence>
<sequence precursor="true">MHLTTFHCNIPARRSLISLALALCAGQIAVVQADENSGFFEGSTATLTLRNAYFNRNFVNPAYPTSAAPQNKAEEWTQSFILDARSGFTPGPVGFGVDVLGLYSQKLDGGKGTGGTQLLPVHDDGRPADNFGRLGVAAKAKVSKTVVKVGEWVSTLPILRSDDGRSLPQTFRGAQVTSQEINGLTLYGGQIRQNSPRNDASMEDMTMNGKTAFTSDRFNFGGGEYAFNDKRTTVGLWYDELKDIYQQKYFSLSHSQPVGDWTLGANMGFFTGKEDGASLAGDMDNKTAFGLFSARLGGNTFYVGLQKLTGDTAWMRVNGASGGTLANDSYNSSFDNAQERSWQVRHDFNFVAVGVPGLTLMNRYISGDNVHSGAYTDGKEWGRESELAYVVQSGALKNLSVKWRNSSIRRNFNTNEFDENRLFISYPLSLL</sequence>
<evidence type="ECO:0000256" key="4">
    <source>
        <dbReference type="SAM" id="SignalP"/>
    </source>
</evidence>
<dbReference type="EMBL" id="CABVHK010000011">
    <property type="protein sequence ID" value="VVN03724.1"/>
    <property type="molecule type" value="Genomic_DNA"/>
</dbReference>
<keyword evidence="2" id="KW-0813">Transport</keyword>
<feature type="signal peptide" evidence="4">
    <location>
        <begin position="1"/>
        <end position="33"/>
    </location>
</feature>
<accession>A0A5E6UKY1</accession>
<gene>
    <name evidence="5" type="primary">nicP_7</name>
    <name evidence="5" type="ORF">PS662_03484</name>
</gene>
<dbReference type="InterPro" id="IPR005318">
    <property type="entry name" value="OM_porin_bac"/>
</dbReference>
<dbReference type="PANTHER" id="PTHR34596:SF2">
    <property type="entry name" value="CHITOPORIN"/>
    <property type="match status" value="1"/>
</dbReference>
<evidence type="ECO:0000256" key="1">
    <source>
        <dbReference type="ARBA" id="ARBA00009075"/>
    </source>
</evidence>
<name>A0A5E6UKY1_PSEFL</name>
<dbReference type="InterPro" id="IPR023614">
    <property type="entry name" value="Porin_dom_sf"/>
</dbReference>
<organism evidence="5 6">
    <name type="scientific">Pseudomonas fluorescens</name>
    <dbReference type="NCBI Taxonomy" id="294"/>
    <lineage>
        <taxon>Bacteria</taxon>
        <taxon>Pseudomonadati</taxon>
        <taxon>Pseudomonadota</taxon>
        <taxon>Gammaproteobacteria</taxon>
        <taxon>Pseudomonadales</taxon>
        <taxon>Pseudomonadaceae</taxon>
        <taxon>Pseudomonas</taxon>
    </lineage>
</organism>
<evidence type="ECO:0000256" key="2">
    <source>
        <dbReference type="ARBA" id="ARBA00022448"/>
    </source>
</evidence>
<evidence type="ECO:0000313" key="6">
    <source>
        <dbReference type="Proteomes" id="UP000326953"/>
    </source>
</evidence>
<reference evidence="5 6" key="1">
    <citation type="submission" date="2019-09" db="EMBL/GenBank/DDBJ databases">
        <authorList>
            <person name="Chandra G."/>
            <person name="Truman W A."/>
        </authorList>
    </citation>
    <scope>NUCLEOTIDE SEQUENCE [LARGE SCALE GENOMIC DNA]</scope>
    <source>
        <strain evidence="5">PS662</strain>
    </source>
</reference>
<evidence type="ECO:0000313" key="5">
    <source>
        <dbReference type="EMBL" id="VVN03724.1"/>
    </source>
</evidence>